<dbReference type="GO" id="GO:0003735">
    <property type="term" value="F:structural constituent of ribosome"/>
    <property type="evidence" value="ECO:0007669"/>
    <property type="project" value="InterPro"/>
</dbReference>
<comment type="caution">
    <text evidence="6">The sequence shown here is derived from an EMBL/GenBank/DDBJ whole genome shotgun (WGS) entry which is preliminary data.</text>
</comment>
<evidence type="ECO:0000256" key="4">
    <source>
        <dbReference type="HAMAP-Rule" id="MF_01368"/>
    </source>
</evidence>
<gene>
    <name evidence="4 6" type="primary">rplQ</name>
    <name evidence="6" type="ORF">OW157_07260</name>
</gene>
<organism evidence="6 7">
    <name type="scientific">Aerococcus kribbianus</name>
    <dbReference type="NCBI Taxonomy" id="2999064"/>
    <lineage>
        <taxon>Bacteria</taxon>
        <taxon>Bacillati</taxon>
        <taxon>Bacillota</taxon>
        <taxon>Bacilli</taxon>
        <taxon>Lactobacillales</taxon>
        <taxon>Aerococcaceae</taxon>
        <taxon>Aerococcus</taxon>
    </lineage>
</organism>
<reference evidence="6" key="1">
    <citation type="submission" date="2022-12" db="EMBL/GenBank/DDBJ databases">
        <title>Description and comparative metabolic analysis of Aerococcus sp. nov., isolated from the feces of a pig.</title>
        <authorList>
            <person name="Chang Y.-H."/>
        </authorList>
    </citation>
    <scope>NUCLEOTIDE SEQUENCE</scope>
    <source>
        <strain evidence="6">YH-aer222</strain>
    </source>
</reference>
<dbReference type="AlphaFoldDB" id="A0A9X3FP04"/>
<evidence type="ECO:0000256" key="3">
    <source>
        <dbReference type="ARBA" id="ARBA00023274"/>
    </source>
</evidence>
<comment type="similarity">
    <text evidence="1 4 5">Belongs to the bacterial ribosomal protein bL17 family.</text>
</comment>
<dbReference type="GO" id="GO:0022625">
    <property type="term" value="C:cytosolic large ribosomal subunit"/>
    <property type="evidence" value="ECO:0007669"/>
    <property type="project" value="TreeGrafter"/>
</dbReference>
<dbReference type="NCBIfam" id="TIGR00059">
    <property type="entry name" value="L17"/>
    <property type="match status" value="1"/>
</dbReference>
<dbReference type="InterPro" id="IPR036373">
    <property type="entry name" value="Ribosomal_bL17_sf"/>
</dbReference>
<evidence type="ECO:0000256" key="5">
    <source>
        <dbReference type="RuleBase" id="RU000660"/>
    </source>
</evidence>
<dbReference type="EMBL" id="JAPRFR010000004">
    <property type="protein sequence ID" value="MCZ0726350.1"/>
    <property type="molecule type" value="Genomic_DNA"/>
</dbReference>
<comment type="subunit">
    <text evidence="4">Part of the 50S ribosomal subunit. Contacts protein L32.</text>
</comment>
<evidence type="ECO:0000313" key="7">
    <source>
        <dbReference type="Proteomes" id="UP001146670"/>
    </source>
</evidence>
<dbReference type="RefSeq" id="WP_268752698.1">
    <property type="nucleotide sequence ID" value="NZ_JAPRFQ010000004.1"/>
</dbReference>
<dbReference type="FunFam" id="3.90.1030.10:FF:000002">
    <property type="entry name" value="50S ribosomal protein L17"/>
    <property type="match status" value="1"/>
</dbReference>
<dbReference type="InterPro" id="IPR047859">
    <property type="entry name" value="Ribosomal_bL17_CS"/>
</dbReference>
<proteinExistence type="inferred from homology"/>
<keyword evidence="3 4" id="KW-0687">Ribonucleoprotein</keyword>
<dbReference type="Gene3D" id="3.90.1030.10">
    <property type="entry name" value="Ribosomal protein L17"/>
    <property type="match status" value="1"/>
</dbReference>
<dbReference type="Pfam" id="PF01196">
    <property type="entry name" value="Ribosomal_L17"/>
    <property type="match status" value="1"/>
</dbReference>
<keyword evidence="7" id="KW-1185">Reference proteome</keyword>
<dbReference type="PROSITE" id="PS01167">
    <property type="entry name" value="RIBOSOMAL_L17"/>
    <property type="match status" value="1"/>
</dbReference>
<dbReference type="PANTHER" id="PTHR14413:SF16">
    <property type="entry name" value="LARGE RIBOSOMAL SUBUNIT PROTEIN BL17M"/>
    <property type="match status" value="1"/>
</dbReference>
<dbReference type="SUPFAM" id="SSF64263">
    <property type="entry name" value="Prokaryotic ribosomal protein L17"/>
    <property type="match status" value="1"/>
</dbReference>
<sequence length="126" mass="14488">MGYRKLGRTSSQRKAMLRDLTTDLIINERIVTTETRAKEIRRTTEKMITLGKRGDLHARRQAAKFVRNEIADVRAEEDDIVVETALQKLFNDLAGRYEDRQGGYTRILKTEPRRGDAAPMVVIELV</sequence>
<dbReference type="HAMAP" id="MF_01368">
    <property type="entry name" value="Ribosomal_bL17"/>
    <property type="match status" value="1"/>
</dbReference>
<name>A0A9X3FP04_9LACT</name>
<evidence type="ECO:0000313" key="6">
    <source>
        <dbReference type="EMBL" id="MCZ0726350.1"/>
    </source>
</evidence>
<evidence type="ECO:0000256" key="2">
    <source>
        <dbReference type="ARBA" id="ARBA00022980"/>
    </source>
</evidence>
<protein>
    <recommendedName>
        <fullName evidence="4">Large ribosomal subunit protein bL17</fullName>
    </recommendedName>
</protein>
<accession>A0A9X3FP04</accession>
<dbReference type="GO" id="GO:0006412">
    <property type="term" value="P:translation"/>
    <property type="evidence" value="ECO:0007669"/>
    <property type="project" value="UniProtKB-UniRule"/>
</dbReference>
<dbReference type="InterPro" id="IPR000456">
    <property type="entry name" value="Ribosomal_bL17"/>
</dbReference>
<evidence type="ECO:0000256" key="1">
    <source>
        <dbReference type="ARBA" id="ARBA00008777"/>
    </source>
</evidence>
<dbReference type="PANTHER" id="PTHR14413">
    <property type="entry name" value="RIBOSOMAL PROTEIN L17"/>
    <property type="match status" value="1"/>
</dbReference>
<dbReference type="Proteomes" id="UP001146670">
    <property type="component" value="Unassembled WGS sequence"/>
</dbReference>
<keyword evidence="2 4" id="KW-0689">Ribosomal protein</keyword>